<dbReference type="EMBL" id="GBXM01070006">
    <property type="protein sequence ID" value="JAH38571.1"/>
    <property type="molecule type" value="Transcribed_RNA"/>
</dbReference>
<reference evidence="1" key="1">
    <citation type="submission" date="2014-11" db="EMBL/GenBank/DDBJ databases">
        <authorList>
            <person name="Amaro Gonzalez C."/>
        </authorList>
    </citation>
    <scope>NUCLEOTIDE SEQUENCE</scope>
</reference>
<accession>A0A0E9SBB9</accession>
<name>A0A0E9SBB9_ANGAN</name>
<reference evidence="1" key="2">
    <citation type="journal article" date="2015" name="Fish Shellfish Immunol.">
        <title>Early steps in the European eel (Anguilla anguilla)-Vibrio vulnificus interaction in the gills: Role of the RtxA13 toxin.</title>
        <authorList>
            <person name="Callol A."/>
            <person name="Pajuelo D."/>
            <person name="Ebbesson L."/>
            <person name="Teles M."/>
            <person name="MacKenzie S."/>
            <person name="Amaro C."/>
        </authorList>
    </citation>
    <scope>NUCLEOTIDE SEQUENCE</scope>
</reference>
<proteinExistence type="predicted"/>
<sequence length="25" mass="2969">MSITISHAWHLNLLRARFPSLPFFI</sequence>
<dbReference type="AlphaFoldDB" id="A0A0E9SBB9"/>
<protein>
    <submittedName>
        <fullName evidence="1">Uncharacterized protein</fullName>
    </submittedName>
</protein>
<organism evidence="1">
    <name type="scientific">Anguilla anguilla</name>
    <name type="common">European freshwater eel</name>
    <name type="synonym">Muraena anguilla</name>
    <dbReference type="NCBI Taxonomy" id="7936"/>
    <lineage>
        <taxon>Eukaryota</taxon>
        <taxon>Metazoa</taxon>
        <taxon>Chordata</taxon>
        <taxon>Craniata</taxon>
        <taxon>Vertebrata</taxon>
        <taxon>Euteleostomi</taxon>
        <taxon>Actinopterygii</taxon>
        <taxon>Neopterygii</taxon>
        <taxon>Teleostei</taxon>
        <taxon>Anguilliformes</taxon>
        <taxon>Anguillidae</taxon>
        <taxon>Anguilla</taxon>
    </lineage>
</organism>
<evidence type="ECO:0000313" key="1">
    <source>
        <dbReference type="EMBL" id="JAH38571.1"/>
    </source>
</evidence>